<organism evidence="17 18">
    <name type="scientific">Sulfurimonas hongkongensis</name>
    <dbReference type="NCBI Taxonomy" id="1172190"/>
    <lineage>
        <taxon>Bacteria</taxon>
        <taxon>Pseudomonadati</taxon>
        <taxon>Campylobacterota</taxon>
        <taxon>Epsilonproteobacteria</taxon>
        <taxon>Campylobacterales</taxon>
        <taxon>Sulfurimonadaceae</taxon>
        <taxon>Sulfurimonas</taxon>
    </lineage>
</organism>
<dbReference type="PANTHER" id="PTHR48086">
    <property type="entry name" value="SODIUM/PROLINE SYMPORTER-RELATED"/>
    <property type="match status" value="1"/>
</dbReference>
<accession>T0JED8</accession>
<dbReference type="eggNOG" id="COG0591">
    <property type="taxonomic scope" value="Bacteria"/>
</dbReference>
<keyword evidence="3 16" id="KW-0813">Transport</keyword>
<feature type="transmembrane region" description="Helical" evidence="16">
    <location>
        <begin position="6"/>
        <end position="25"/>
    </location>
</feature>
<comment type="subcellular location">
    <subcellularLocation>
        <location evidence="1 16">Cell membrane</location>
        <topology evidence="1 16">Multi-pass membrane protein</topology>
    </subcellularLocation>
</comment>
<feature type="transmembrane region" description="Helical" evidence="16">
    <location>
        <begin position="365"/>
        <end position="384"/>
    </location>
</feature>
<keyword evidence="11 16" id="KW-0739">Sodium transport</keyword>
<reference evidence="17 18" key="1">
    <citation type="submission" date="2013-07" db="EMBL/GenBank/DDBJ databases">
        <title>Sulfurimonas hongkongensis AST-10 Genome Sequencing.</title>
        <authorList>
            <person name="Cai L."/>
            <person name="Zhang T."/>
        </authorList>
    </citation>
    <scope>NUCLEOTIDE SEQUENCE [LARGE SCALE GENOMIC DNA]</scope>
    <source>
        <strain evidence="17 18">AST-10</strain>
    </source>
</reference>
<dbReference type="GO" id="GO:0005298">
    <property type="term" value="F:proline:sodium symporter activity"/>
    <property type="evidence" value="ECO:0007669"/>
    <property type="project" value="UniProtKB-UniRule"/>
</dbReference>
<dbReference type="PROSITE" id="PS50283">
    <property type="entry name" value="NA_SOLUT_SYMP_3"/>
    <property type="match status" value="1"/>
</dbReference>
<evidence type="ECO:0000256" key="6">
    <source>
        <dbReference type="ARBA" id="ARBA00022847"/>
    </source>
</evidence>
<dbReference type="Pfam" id="PF00474">
    <property type="entry name" value="SSF"/>
    <property type="match status" value="1"/>
</dbReference>
<evidence type="ECO:0000256" key="8">
    <source>
        <dbReference type="ARBA" id="ARBA00023053"/>
    </source>
</evidence>
<dbReference type="RefSeq" id="WP_021287641.1">
    <property type="nucleotide sequence ID" value="NZ_AUPZ01000008.1"/>
</dbReference>
<feature type="transmembrane region" description="Helical" evidence="16">
    <location>
        <begin position="158"/>
        <end position="178"/>
    </location>
</feature>
<keyword evidence="10 16" id="KW-0472">Membrane</keyword>
<dbReference type="PATRIC" id="fig|1172190.3.peg.1338"/>
<name>T0JED8_9BACT</name>
<dbReference type="InterPro" id="IPR001734">
    <property type="entry name" value="Na/solute_symporter"/>
</dbReference>
<feature type="transmembrane region" description="Helical" evidence="16">
    <location>
        <begin position="270"/>
        <end position="295"/>
    </location>
</feature>
<dbReference type="InterPro" id="IPR011851">
    <property type="entry name" value="Na/Pro_symporter"/>
</dbReference>
<keyword evidence="4 16" id="KW-1003">Cell membrane</keyword>
<keyword evidence="8 16" id="KW-0915">Sodium</keyword>
<dbReference type="CDD" id="cd11475">
    <property type="entry name" value="SLC5sbd_PutP"/>
    <property type="match status" value="1"/>
</dbReference>
<evidence type="ECO:0000256" key="5">
    <source>
        <dbReference type="ARBA" id="ARBA00022692"/>
    </source>
</evidence>
<comment type="similarity">
    <text evidence="2 15">Belongs to the sodium:solute symporter (SSF) (TC 2.A.21) family.</text>
</comment>
<evidence type="ECO:0000256" key="11">
    <source>
        <dbReference type="ARBA" id="ARBA00023201"/>
    </source>
</evidence>
<feature type="transmembrane region" description="Helical" evidence="16">
    <location>
        <begin position="315"/>
        <end position="336"/>
    </location>
</feature>
<dbReference type="STRING" id="1172190.M947_06895"/>
<keyword evidence="5 16" id="KW-0812">Transmembrane</keyword>
<protein>
    <recommendedName>
        <fullName evidence="13 16">Sodium/proline symporter</fullName>
    </recommendedName>
    <alternativeName>
        <fullName evidence="14 16">Proline permease</fullName>
    </alternativeName>
</protein>
<keyword evidence="6 16" id="KW-0769">Symport</keyword>
<dbReference type="InterPro" id="IPR050277">
    <property type="entry name" value="Sodium:Solute_Symporter"/>
</dbReference>
<feature type="transmembrane region" description="Helical" evidence="16">
    <location>
        <begin position="121"/>
        <end position="138"/>
    </location>
</feature>
<feature type="transmembrane region" description="Helical" evidence="16">
    <location>
        <begin position="227"/>
        <end position="249"/>
    </location>
</feature>
<feature type="transmembrane region" description="Helical" evidence="16">
    <location>
        <begin position="422"/>
        <end position="439"/>
    </location>
</feature>
<dbReference type="Proteomes" id="UP000015520">
    <property type="component" value="Unassembled WGS sequence"/>
</dbReference>
<gene>
    <name evidence="17" type="ORF">M947_06895</name>
</gene>
<dbReference type="GO" id="GO:0031402">
    <property type="term" value="F:sodium ion binding"/>
    <property type="evidence" value="ECO:0007669"/>
    <property type="project" value="UniProtKB-UniRule"/>
</dbReference>
<feature type="transmembrane region" description="Helical" evidence="16">
    <location>
        <begin position="72"/>
        <end position="91"/>
    </location>
</feature>
<evidence type="ECO:0000256" key="10">
    <source>
        <dbReference type="ARBA" id="ARBA00023136"/>
    </source>
</evidence>
<keyword evidence="18" id="KW-1185">Reference proteome</keyword>
<feature type="transmembrane region" description="Helical" evidence="16">
    <location>
        <begin position="396"/>
        <end position="415"/>
    </location>
</feature>
<dbReference type="AlphaFoldDB" id="T0JED8"/>
<evidence type="ECO:0000256" key="16">
    <source>
        <dbReference type="RuleBase" id="RU366012"/>
    </source>
</evidence>
<evidence type="ECO:0000256" key="4">
    <source>
        <dbReference type="ARBA" id="ARBA00022475"/>
    </source>
</evidence>
<keyword evidence="9 16" id="KW-0406">Ion transport</keyword>
<sequence length="489" mass="53716">MEAPLLISFFLYMIVMVGIGFYFYFKTDDLSDYVLGGRGLGPGVTALSAGASDMSGWLLLGLPGMMYSQGLVGSWIAVGLFIGAFLNWHYVAKPLRVYTHYLHDAITIPDYFSNRFKDNKNTLRVITAIVILIFYTLYTSSGLVGGAKLFEATFNLEYSTALIVGSFIIVSYTFLGGYNAVSWTDFIQGILMMLALVITPLVVLYDIGGVNEAIKVIELHDAKMLDILRGSSLIGIISLLAWGLGYFGQPHILVRFMSIRDEDEMHRAKAIGMTWMGLSIIGSLAVGFFGFVYVLSHGVDLNDSEKIFITLSQLLFNPWIAGFLLAAILAAIMSTIDSQLLVSSSVLTRDIYHALLREDASNKELVWVGRATVIVIAVIAWYISTDENSSVLQLVSYAWAGFGAAFGPLVILSLYNQNITRTGAIAGMVVGSLTVIIYKNIEGGIFDIYELLPGFILAWIAILIFSRVGEGASDESKKIFQEVQKKLKK</sequence>
<dbReference type="FunFam" id="1.20.1730.10:FF:000002">
    <property type="entry name" value="Sodium/proline symporter"/>
    <property type="match status" value="1"/>
</dbReference>
<evidence type="ECO:0000256" key="1">
    <source>
        <dbReference type="ARBA" id="ARBA00004651"/>
    </source>
</evidence>
<keyword evidence="16" id="KW-0029">Amino-acid transport</keyword>
<evidence type="ECO:0000313" key="18">
    <source>
        <dbReference type="Proteomes" id="UP000015520"/>
    </source>
</evidence>
<comment type="caution">
    <text evidence="17">The sequence shown here is derived from an EMBL/GenBank/DDBJ whole genome shotgun (WGS) entry which is preliminary data.</text>
</comment>
<proteinExistence type="inferred from homology"/>
<dbReference type="Gene3D" id="1.20.1730.10">
    <property type="entry name" value="Sodium/glucose cotransporter"/>
    <property type="match status" value="1"/>
</dbReference>
<dbReference type="GO" id="GO:0015824">
    <property type="term" value="P:proline transport"/>
    <property type="evidence" value="ECO:0007669"/>
    <property type="project" value="UniProtKB-UniRule"/>
</dbReference>
<dbReference type="GO" id="GO:0015193">
    <property type="term" value="F:L-proline transmembrane transporter activity"/>
    <property type="evidence" value="ECO:0007669"/>
    <property type="project" value="TreeGrafter"/>
</dbReference>
<dbReference type="NCBIfam" id="TIGR02121">
    <property type="entry name" value="Na_Pro_sym"/>
    <property type="match status" value="1"/>
</dbReference>
<dbReference type="EMBL" id="AUPZ01000008">
    <property type="protein sequence ID" value="EQB39380.1"/>
    <property type="molecule type" value="Genomic_DNA"/>
</dbReference>
<feature type="transmembrane region" description="Helical" evidence="16">
    <location>
        <begin position="190"/>
        <end position="207"/>
    </location>
</feature>
<dbReference type="InterPro" id="IPR038377">
    <property type="entry name" value="Na/Glc_symporter_sf"/>
</dbReference>
<evidence type="ECO:0000256" key="13">
    <source>
        <dbReference type="ARBA" id="ARBA00067214"/>
    </source>
</evidence>
<evidence type="ECO:0000256" key="2">
    <source>
        <dbReference type="ARBA" id="ARBA00006434"/>
    </source>
</evidence>
<evidence type="ECO:0000256" key="14">
    <source>
        <dbReference type="ARBA" id="ARBA00082709"/>
    </source>
</evidence>
<evidence type="ECO:0000256" key="3">
    <source>
        <dbReference type="ARBA" id="ARBA00022448"/>
    </source>
</evidence>
<dbReference type="OrthoDB" id="9789704at2"/>
<dbReference type="PANTHER" id="PTHR48086:SF3">
    <property type="entry name" value="SODIUM_PROLINE SYMPORTER"/>
    <property type="match status" value="1"/>
</dbReference>
<keyword evidence="7 16" id="KW-1133">Transmembrane helix</keyword>
<dbReference type="GO" id="GO:0005886">
    <property type="term" value="C:plasma membrane"/>
    <property type="evidence" value="ECO:0007669"/>
    <property type="project" value="UniProtKB-SubCell"/>
</dbReference>
<evidence type="ECO:0000256" key="12">
    <source>
        <dbReference type="ARBA" id="ARBA00033708"/>
    </source>
</evidence>
<comment type="function">
    <text evidence="16">Catalyzes the sodium-dependent uptake of extracellular L-proline.</text>
</comment>
<evidence type="ECO:0000256" key="9">
    <source>
        <dbReference type="ARBA" id="ARBA00023065"/>
    </source>
</evidence>
<evidence type="ECO:0000256" key="15">
    <source>
        <dbReference type="RuleBase" id="RU362091"/>
    </source>
</evidence>
<dbReference type="NCBIfam" id="TIGR00813">
    <property type="entry name" value="sss"/>
    <property type="match status" value="1"/>
</dbReference>
<evidence type="ECO:0000313" key="17">
    <source>
        <dbReference type="EMBL" id="EQB39380.1"/>
    </source>
</evidence>
<evidence type="ECO:0000256" key="7">
    <source>
        <dbReference type="ARBA" id="ARBA00022989"/>
    </source>
</evidence>
<feature type="transmembrane region" description="Helical" evidence="16">
    <location>
        <begin position="451"/>
        <end position="469"/>
    </location>
</feature>
<comment type="catalytic activity">
    <reaction evidence="12">
        <text>L-proline(in) + Na(+)(in) = L-proline(out) + Na(+)(out)</text>
        <dbReference type="Rhea" id="RHEA:28967"/>
        <dbReference type="ChEBI" id="CHEBI:29101"/>
        <dbReference type="ChEBI" id="CHEBI:60039"/>
    </reaction>
</comment>